<gene>
    <name evidence="2" type="ORF">ACFP81_13025</name>
</gene>
<evidence type="ECO:0000313" key="3">
    <source>
        <dbReference type="Proteomes" id="UP001596297"/>
    </source>
</evidence>
<evidence type="ECO:0000256" key="1">
    <source>
        <dbReference type="SAM" id="Phobius"/>
    </source>
</evidence>
<organism evidence="2 3">
    <name type="scientific">Deinococcus lacus</name>
    <dbReference type="NCBI Taxonomy" id="392561"/>
    <lineage>
        <taxon>Bacteria</taxon>
        <taxon>Thermotogati</taxon>
        <taxon>Deinococcota</taxon>
        <taxon>Deinococci</taxon>
        <taxon>Deinococcales</taxon>
        <taxon>Deinococcaceae</taxon>
        <taxon>Deinococcus</taxon>
    </lineage>
</organism>
<keyword evidence="1" id="KW-0812">Transmembrane</keyword>
<feature type="transmembrane region" description="Helical" evidence="1">
    <location>
        <begin position="20"/>
        <end position="41"/>
    </location>
</feature>
<keyword evidence="3" id="KW-1185">Reference proteome</keyword>
<evidence type="ECO:0008006" key="4">
    <source>
        <dbReference type="Google" id="ProtNLM"/>
    </source>
</evidence>
<accession>A0ABW1YES9</accession>
<name>A0ABW1YES9_9DEIO</name>
<sequence length="80" mass="8499">MQVTASGSLRGLKDTRAPLLISLAAYWLVGLGSGTWLAFGLGLGPHGLWYGLTAGLATAAALLVWRFWQQTRPTAADMEP</sequence>
<reference evidence="3" key="1">
    <citation type="journal article" date="2019" name="Int. J. Syst. Evol. Microbiol.">
        <title>The Global Catalogue of Microorganisms (GCM) 10K type strain sequencing project: providing services to taxonomists for standard genome sequencing and annotation.</title>
        <authorList>
            <consortium name="The Broad Institute Genomics Platform"/>
            <consortium name="The Broad Institute Genome Sequencing Center for Infectious Disease"/>
            <person name="Wu L."/>
            <person name="Ma J."/>
        </authorList>
    </citation>
    <scope>NUCLEOTIDE SEQUENCE [LARGE SCALE GENOMIC DNA]</scope>
    <source>
        <strain evidence="3">CGMCC 1.15772</strain>
    </source>
</reference>
<comment type="caution">
    <text evidence="2">The sequence shown here is derived from an EMBL/GenBank/DDBJ whole genome shotgun (WGS) entry which is preliminary data.</text>
</comment>
<keyword evidence="1" id="KW-0472">Membrane</keyword>
<dbReference type="RefSeq" id="WP_380084013.1">
    <property type="nucleotide sequence ID" value="NZ_JBHSWD010000002.1"/>
</dbReference>
<dbReference type="Proteomes" id="UP001596297">
    <property type="component" value="Unassembled WGS sequence"/>
</dbReference>
<feature type="transmembrane region" description="Helical" evidence="1">
    <location>
        <begin position="47"/>
        <end position="68"/>
    </location>
</feature>
<evidence type="ECO:0000313" key="2">
    <source>
        <dbReference type="EMBL" id="MFC6592826.1"/>
    </source>
</evidence>
<protein>
    <recommendedName>
        <fullName evidence="4">MATE family efflux transporter</fullName>
    </recommendedName>
</protein>
<dbReference type="EMBL" id="JBHSWD010000002">
    <property type="protein sequence ID" value="MFC6592826.1"/>
    <property type="molecule type" value="Genomic_DNA"/>
</dbReference>
<keyword evidence="1" id="KW-1133">Transmembrane helix</keyword>
<proteinExistence type="predicted"/>